<reference evidence="1" key="1">
    <citation type="journal article" date="2021" name="PLoS Genet.">
        <title>Mobile Type VI secretion system loci of the gut Bacteroidales display extensive intra-ecosystem transfer, multi-species spread and geographical clustering.</title>
        <authorList>
            <person name="Garcia-Bayona L."/>
            <person name="Coyne M.J."/>
            <person name="Comstock L.E."/>
        </authorList>
    </citation>
    <scope>NUCLEOTIDE SEQUENCE</scope>
    <source>
        <strain evidence="1">CL11T00C20</strain>
    </source>
</reference>
<dbReference type="Proteomes" id="UP000679226">
    <property type="component" value="Chromosome"/>
</dbReference>
<dbReference type="RefSeq" id="WP_211454468.1">
    <property type="nucleotide sequence ID" value="NZ_CP072227.1"/>
</dbReference>
<evidence type="ECO:0000313" key="2">
    <source>
        <dbReference type="Proteomes" id="UP000679226"/>
    </source>
</evidence>
<organism evidence="1 2">
    <name type="scientific">Bacteroides eggerthii</name>
    <dbReference type="NCBI Taxonomy" id="28111"/>
    <lineage>
        <taxon>Bacteria</taxon>
        <taxon>Pseudomonadati</taxon>
        <taxon>Bacteroidota</taxon>
        <taxon>Bacteroidia</taxon>
        <taxon>Bacteroidales</taxon>
        <taxon>Bacteroidaceae</taxon>
        <taxon>Bacteroides</taxon>
    </lineage>
</organism>
<dbReference type="EMBL" id="CP072227">
    <property type="protein sequence ID" value="QUT46928.1"/>
    <property type="molecule type" value="Genomic_DNA"/>
</dbReference>
<evidence type="ECO:0000313" key="1">
    <source>
        <dbReference type="EMBL" id="QUT46928.1"/>
    </source>
</evidence>
<protein>
    <submittedName>
        <fullName evidence="1">Uncharacterized protein</fullName>
    </submittedName>
</protein>
<gene>
    <name evidence="1" type="ORF">INE88_03773</name>
</gene>
<proteinExistence type="predicted"/>
<accession>A0A975Q850</accession>
<dbReference type="AlphaFoldDB" id="A0A975Q850"/>
<sequence length="669" mass="76341">MKIINTVSNQAYQLNPDTQLEIERPNLFFNEWGEQTLPIDLPDTDLNRRLTGYPDLLANQKKISSHIDCSIQDGDYFMHCRQAILGAKRHEKISTSFYMNEGSFLSRISDVSLSDVFGDEIIPGVSTVQEGIDFCWSLINNTHPTYAIFPICVDLDGERRMVNRIDYMDANGNVEDGRRPSQSGTLGFYNSFERKEIVNERTIVLAPGYYISPFMRAPYLLKRIFSYFGYTLLDNFFTETEPFKSMVFINNTIDSLVNGTVMLAHLVPDCMCNTILDIYRKKFCCEFIPNEVERTVTIELFSDNIKLKSAIDLTSYLVSHPEIIQQPYRQLNLSSEKVITEGNSYDSTSDIEAKYPEAWFDETTYGYYRNGYSSDYIQECVSDGNLPYYAGGSLKAYEVKVPDCQYCLLLNTTPYIGEGRTLNSTIDGLPVTDTTDGAENSGDNVTANNPSQAPILSFVYYNGKFSTGTNHDINGNWGYSLVYNGPTGIFEKFYRDFDNLLRNSMHKISANFLFPNTLKKNLPVHRKVTLQGVDCLVNVLKYTIGGKSEPVESEFFTAALYEPVSKAKSESERMPRNKTGYRWIIETVSHDSTEEEYLASGYDLIEFDARKANDIPAIYPYPPTKEMYDSGKNYYKRTFFRCYAIRNSPNKKYVKIEVSLKPVPFDYGS</sequence>
<dbReference type="KEGG" id="beg:INE88_03773"/>
<name>A0A975Q850_9BACE</name>